<keyword evidence="3 5" id="KW-0378">Hydrolase</keyword>
<dbReference type="OrthoDB" id="167576at2759"/>
<sequence length="842" mass="91669">MAHLESRIPVYPSPPMSKPGSDTKLLEEAQATLTRAKQKEHAGQLDAAYHLYIECAKNFIHLATNSTHPRVRAAAKAAGSSALDRADLIKTAKKGELRRVQRDPLSEEEQLYILKHSSRVNGITLPVWPPSLSQSSRELNQPGAQFIDTDGAPQLSPAHSAASAEWKRPPAELPMVDLETPDEIVQDVVSDCSVIAALGVCAEHRQRFGSCVRLWRSVLFILKASKTYPSETLKENTVYELCLMGLGEWYSVHLLSPTVFSQHATVVDELLPTSPNGRLICATTVKQAQLWPALLEKAYMKLMGGYDFPGSNSSIDLHALTSWIPEHMYLNGARKAGNGSTMALLMASKVLLTLGTGETVTGEGRWKDILIAAHNYAIVGLEDDGTTQNLKVLNPWRRTDASEGGGLLTISWGLVCNLFESVYLNWDPNLFPHSKVIHGIWREPTDASGEHSASNHHYRLRYTNPEVVTDSPSPEIWVLLTRHVLSKETKADYIALHHFSHTEAGRLPRADQVPNKGTYSDSPHILTRIKHVPSKEVISLIAAREGSGPETGYTFSIYSHASIEIEAVSKVLGYIKTTKGAFTSKSAGGNASLPTFMNNPQYSVRIGGTTKSSRGQVPLKLTIEGARTLPLNIKLVWSGGKRVSDVVAGDIVLDSGAYNFGLACTEGEVQPGDYTLVVSSFRAGQQGEYVFRVECDANTEITQLPAEGAGMFHKTIRGTWDTASAAGGPSSGQYESNPTFEVAVSGPTQISARLQMASKQQSYPPPALNLTLFERNAQGLPGRQVATSGAYSDAVSGVMLPSISLRPGIYLFVPSTYYPGVLGDFQILLYSTTNTLNPIRIR</sequence>
<comment type="caution">
    <text evidence="8">The sequence shown here is derived from an EMBL/GenBank/DDBJ whole genome shotgun (WGS) entry which is preliminary data.</text>
</comment>
<feature type="active site" evidence="5">
    <location>
        <position position="394"/>
    </location>
</feature>
<evidence type="ECO:0000256" key="2">
    <source>
        <dbReference type="ARBA" id="ARBA00022670"/>
    </source>
</evidence>
<keyword evidence="2 5" id="KW-0645">Protease</keyword>
<feature type="region of interest" description="Disordered" evidence="6">
    <location>
        <begin position="1"/>
        <end position="22"/>
    </location>
</feature>
<dbReference type="InterPro" id="IPR036181">
    <property type="entry name" value="MIT_dom_sf"/>
</dbReference>
<dbReference type="SMART" id="SM00230">
    <property type="entry name" value="CysPc"/>
    <property type="match status" value="1"/>
</dbReference>
<evidence type="ECO:0000256" key="1">
    <source>
        <dbReference type="ARBA" id="ARBA00010193"/>
    </source>
</evidence>
<evidence type="ECO:0000256" key="4">
    <source>
        <dbReference type="ARBA" id="ARBA00022807"/>
    </source>
</evidence>
<feature type="domain" description="Calpain catalytic" evidence="7">
    <location>
        <begin position="122"/>
        <end position="412"/>
    </location>
</feature>
<dbReference type="Gene3D" id="2.60.120.380">
    <property type="match status" value="2"/>
</dbReference>
<proteinExistence type="inferred from homology"/>
<dbReference type="GO" id="GO:0004198">
    <property type="term" value="F:calcium-dependent cysteine-type endopeptidase activity"/>
    <property type="evidence" value="ECO:0007669"/>
    <property type="project" value="InterPro"/>
</dbReference>
<evidence type="ECO:0000256" key="6">
    <source>
        <dbReference type="SAM" id="MobiDB-lite"/>
    </source>
</evidence>
<feature type="active site" evidence="5">
    <location>
        <position position="192"/>
    </location>
</feature>
<dbReference type="InterPro" id="IPR022683">
    <property type="entry name" value="Calpain_III"/>
</dbReference>
<protein>
    <recommendedName>
        <fullName evidence="7">Calpain catalytic domain-containing protein</fullName>
    </recommendedName>
</protein>
<dbReference type="AlphaFoldDB" id="A0A8H2XTN4"/>
<dbReference type="SUPFAM" id="SSF49758">
    <property type="entry name" value="Calpain large subunit, middle domain (domain III)"/>
    <property type="match status" value="3"/>
</dbReference>
<dbReference type="PANTHER" id="PTHR46143">
    <property type="entry name" value="CALPAIN-7"/>
    <property type="match status" value="1"/>
</dbReference>
<evidence type="ECO:0000313" key="9">
    <source>
        <dbReference type="Proteomes" id="UP000663831"/>
    </source>
</evidence>
<name>A0A8H2XTN4_9AGAM</name>
<dbReference type="InterPro" id="IPR038765">
    <property type="entry name" value="Papain-like_cys_pep_sf"/>
</dbReference>
<accession>A0A8H2XTN4</accession>
<dbReference type="SMART" id="SM00720">
    <property type="entry name" value="calpain_III"/>
    <property type="match status" value="1"/>
</dbReference>
<dbReference type="Proteomes" id="UP000663831">
    <property type="component" value="Unassembled WGS sequence"/>
</dbReference>
<dbReference type="Pfam" id="PF00648">
    <property type="entry name" value="Peptidase_C2"/>
    <property type="match status" value="1"/>
</dbReference>
<gene>
    <name evidence="8" type="ORF">RDB_LOCUS47376</name>
</gene>
<keyword evidence="4 5" id="KW-0788">Thiol protease</keyword>
<dbReference type="InterPro" id="IPR051297">
    <property type="entry name" value="PalB/RIM13"/>
</dbReference>
<evidence type="ECO:0000259" key="7">
    <source>
        <dbReference type="PROSITE" id="PS50203"/>
    </source>
</evidence>
<evidence type="ECO:0000256" key="3">
    <source>
        <dbReference type="ARBA" id="ARBA00022801"/>
    </source>
</evidence>
<dbReference type="InterPro" id="IPR001300">
    <property type="entry name" value="Peptidase_C2_calpain_cat"/>
</dbReference>
<feature type="active site" evidence="5">
    <location>
        <position position="374"/>
    </location>
</feature>
<organism evidence="8 9">
    <name type="scientific">Rhizoctonia solani</name>
    <dbReference type="NCBI Taxonomy" id="456999"/>
    <lineage>
        <taxon>Eukaryota</taxon>
        <taxon>Fungi</taxon>
        <taxon>Dikarya</taxon>
        <taxon>Basidiomycota</taxon>
        <taxon>Agaricomycotina</taxon>
        <taxon>Agaricomycetes</taxon>
        <taxon>Cantharellales</taxon>
        <taxon>Ceratobasidiaceae</taxon>
        <taxon>Rhizoctonia</taxon>
    </lineage>
</organism>
<evidence type="ECO:0000256" key="5">
    <source>
        <dbReference type="PROSITE-ProRule" id="PRU00239"/>
    </source>
</evidence>
<dbReference type="Gene3D" id="1.20.58.80">
    <property type="entry name" value="Phosphotransferase system, lactose/cellobiose-type IIA subunit"/>
    <property type="match status" value="1"/>
</dbReference>
<dbReference type="EMBL" id="CAJMWV010001362">
    <property type="protein sequence ID" value="CAE6435085.1"/>
    <property type="molecule type" value="Genomic_DNA"/>
</dbReference>
<dbReference type="PROSITE" id="PS50203">
    <property type="entry name" value="CALPAIN_CAT"/>
    <property type="match status" value="1"/>
</dbReference>
<dbReference type="Pfam" id="PF04212">
    <property type="entry name" value="MIT"/>
    <property type="match status" value="1"/>
</dbReference>
<dbReference type="SUPFAM" id="SSF116846">
    <property type="entry name" value="MIT domain"/>
    <property type="match status" value="1"/>
</dbReference>
<reference evidence="8" key="1">
    <citation type="submission" date="2021-01" db="EMBL/GenBank/DDBJ databases">
        <authorList>
            <person name="Kaushik A."/>
        </authorList>
    </citation>
    <scope>NUCLEOTIDE SEQUENCE</scope>
    <source>
        <strain evidence="8">AG3-1AP</strain>
    </source>
</reference>
<comment type="similarity">
    <text evidence="1">Belongs to the peptidase C2 family. PalB/RIM13 subfamily.</text>
</comment>
<dbReference type="InterPro" id="IPR007330">
    <property type="entry name" value="MIT_dom"/>
</dbReference>
<dbReference type="PANTHER" id="PTHR46143:SF1">
    <property type="entry name" value="CALPAIN-7"/>
    <property type="match status" value="1"/>
</dbReference>
<evidence type="ECO:0000313" key="8">
    <source>
        <dbReference type="EMBL" id="CAE6435085.1"/>
    </source>
</evidence>
<dbReference type="GO" id="GO:0006508">
    <property type="term" value="P:proteolysis"/>
    <property type="evidence" value="ECO:0007669"/>
    <property type="project" value="UniProtKB-KW"/>
</dbReference>
<dbReference type="SUPFAM" id="SSF54001">
    <property type="entry name" value="Cysteine proteinases"/>
    <property type="match status" value="1"/>
</dbReference>
<dbReference type="InterPro" id="IPR036213">
    <property type="entry name" value="Calpain_III_sf"/>
</dbReference>